<dbReference type="EMBL" id="CBTN010000014">
    <property type="protein sequence ID" value="CDH52696.1"/>
    <property type="molecule type" value="Genomic_DNA"/>
</dbReference>
<evidence type="ECO:0000256" key="1">
    <source>
        <dbReference type="SAM" id="Phobius"/>
    </source>
</evidence>
<evidence type="ECO:0000313" key="2">
    <source>
        <dbReference type="EMBL" id="CDH52696.1"/>
    </source>
</evidence>
<proteinExistence type="predicted"/>
<dbReference type="VEuPathDB" id="FungiDB:LCOR_04143.1"/>
<evidence type="ECO:0000313" key="3">
    <source>
        <dbReference type="Proteomes" id="UP000027586"/>
    </source>
</evidence>
<keyword evidence="1" id="KW-0812">Transmembrane</keyword>
<reference evidence="2" key="1">
    <citation type="submission" date="2013-08" db="EMBL/GenBank/DDBJ databases">
        <title>Gene expansion shapes genome architecture in the human pathogen Lichtheimia corymbifera: an evolutionary genomics analysis in the ancient terrestrial Mucorales (Mucoromycotina).</title>
        <authorList>
            <person name="Schwartze V.U."/>
            <person name="Winter S."/>
            <person name="Shelest E."/>
            <person name="Marcet-Houben M."/>
            <person name="Horn F."/>
            <person name="Wehner S."/>
            <person name="Hoffmann K."/>
            <person name="Riege K."/>
            <person name="Sammeth M."/>
            <person name="Nowrousian M."/>
            <person name="Valiante V."/>
            <person name="Linde J."/>
            <person name="Jacobsen I.D."/>
            <person name="Marz M."/>
            <person name="Brakhage A.A."/>
            <person name="Gabaldon T."/>
            <person name="Bocker S."/>
            <person name="Voigt K."/>
        </authorList>
    </citation>
    <scope>NUCLEOTIDE SEQUENCE [LARGE SCALE GENOMIC DNA]</scope>
    <source>
        <strain evidence="2">FSU 9682</strain>
    </source>
</reference>
<gene>
    <name evidence="2" type="ORF">LCOR_04143.1</name>
</gene>
<accession>A0A068RUR6</accession>
<name>A0A068RUR6_9FUNG</name>
<keyword evidence="3" id="KW-1185">Reference proteome</keyword>
<keyword evidence="1" id="KW-0472">Membrane</keyword>
<protein>
    <submittedName>
        <fullName evidence="2">Uncharacterized protein</fullName>
    </submittedName>
</protein>
<comment type="caution">
    <text evidence="2">The sequence shown here is derived from an EMBL/GenBank/DDBJ whole genome shotgun (WGS) entry which is preliminary data.</text>
</comment>
<dbReference type="Proteomes" id="UP000027586">
    <property type="component" value="Unassembled WGS sequence"/>
</dbReference>
<sequence length="167" mass="18669">MPLSPAGSFILTRGRCFTRSLLSTFAVYDIKSLLLFVALLLVLIVTFGPPNSTVNPACDTFTSYGWMRKATSVQEEAGNPIVDGFTTSEITTFEMLGYIPQPYAAIQAAISQAHEKTAYSCFSSLGNCFTIPSPPSPNISHHPNIYHHRSNEHQIRRYRYQNNPKRH</sequence>
<keyword evidence="1" id="KW-1133">Transmembrane helix</keyword>
<dbReference type="AlphaFoldDB" id="A0A068RUR6"/>
<feature type="transmembrane region" description="Helical" evidence="1">
    <location>
        <begin position="21"/>
        <end position="48"/>
    </location>
</feature>
<organism evidence="2 3">
    <name type="scientific">Lichtheimia corymbifera JMRC:FSU:9682</name>
    <dbReference type="NCBI Taxonomy" id="1263082"/>
    <lineage>
        <taxon>Eukaryota</taxon>
        <taxon>Fungi</taxon>
        <taxon>Fungi incertae sedis</taxon>
        <taxon>Mucoromycota</taxon>
        <taxon>Mucoromycotina</taxon>
        <taxon>Mucoromycetes</taxon>
        <taxon>Mucorales</taxon>
        <taxon>Lichtheimiaceae</taxon>
        <taxon>Lichtheimia</taxon>
    </lineage>
</organism>